<dbReference type="Pfam" id="PF00271">
    <property type="entry name" value="Helicase_C"/>
    <property type="match status" value="1"/>
</dbReference>
<reference evidence="17 18" key="1">
    <citation type="journal article" date="2012" name="PLoS Pathog.">
        <title>Diverse lifestyles and strategies of plant pathogenesis encoded in the genomes of eighteen Dothideomycetes fungi.</title>
        <authorList>
            <person name="Ohm R.A."/>
            <person name="Feau N."/>
            <person name="Henrissat B."/>
            <person name="Schoch C.L."/>
            <person name="Horwitz B.A."/>
            <person name="Barry K.W."/>
            <person name="Condon B.J."/>
            <person name="Copeland A.C."/>
            <person name="Dhillon B."/>
            <person name="Glaser F."/>
            <person name="Hesse C.N."/>
            <person name="Kosti I."/>
            <person name="LaButti K."/>
            <person name="Lindquist E.A."/>
            <person name="Lucas S."/>
            <person name="Salamov A.A."/>
            <person name="Bradshaw R.E."/>
            <person name="Ciuffetti L."/>
            <person name="Hamelin R.C."/>
            <person name="Kema G.H.J."/>
            <person name="Lawrence C."/>
            <person name="Scott J.A."/>
            <person name="Spatafora J.W."/>
            <person name="Turgeon B.G."/>
            <person name="de Wit P.J.G.M."/>
            <person name="Zhong S."/>
            <person name="Goodwin S.B."/>
            <person name="Grigoriev I.V."/>
        </authorList>
    </citation>
    <scope>NUCLEOTIDE SEQUENCE [LARGE SCALE GENOMIC DNA]</scope>
    <source>
        <strain evidence="17 18">SO2202</strain>
    </source>
</reference>
<keyword evidence="7 12" id="KW-0067">ATP-binding</keyword>
<dbReference type="AlphaFoldDB" id="M3DAP5"/>
<dbReference type="GO" id="GO:0005524">
    <property type="term" value="F:ATP binding"/>
    <property type="evidence" value="ECO:0007669"/>
    <property type="project" value="UniProtKB-KW"/>
</dbReference>
<dbReference type="InterPro" id="IPR014001">
    <property type="entry name" value="Helicase_ATP-bd"/>
</dbReference>
<feature type="region of interest" description="Disordered" evidence="13">
    <location>
        <begin position="1"/>
        <end position="69"/>
    </location>
</feature>
<feature type="compositionally biased region" description="Acidic residues" evidence="13">
    <location>
        <begin position="167"/>
        <end position="184"/>
    </location>
</feature>
<proteinExistence type="inferred from homology"/>
<organism evidence="17 18">
    <name type="scientific">Sphaerulina musiva (strain SO2202)</name>
    <name type="common">Poplar stem canker fungus</name>
    <name type="synonym">Septoria musiva</name>
    <dbReference type="NCBI Taxonomy" id="692275"/>
    <lineage>
        <taxon>Eukaryota</taxon>
        <taxon>Fungi</taxon>
        <taxon>Dikarya</taxon>
        <taxon>Ascomycota</taxon>
        <taxon>Pezizomycotina</taxon>
        <taxon>Dothideomycetes</taxon>
        <taxon>Dothideomycetidae</taxon>
        <taxon>Mycosphaerellales</taxon>
        <taxon>Mycosphaerellaceae</taxon>
        <taxon>Sphaerulina</taxon>
    </lineage>
</organism>
<evidence type="ECO:0000256" key="2">
    <source>
        <dbReference type="ARBA" id="ARBA00012552"/>
    </source>
</evidence>
<dbReference type="CDD" id="cd17947">
    <property type="entry name" value="DEADc_DDX27"/>
    <property type="match status" value="1"/>
</dbReference>
<protein>
    <recommendedName>
        <fullName evidence="2">RNA helicase</fullName>
        <ecNumber evidence="2">3.6.4.13</ecNumber>
    </recommendedName>
</protein>
<dbReference type="SUPFAM" id="SSF52540">
    <property type="entry name" value="P-loop containing nucleoside triphosphate hydrolases"/>
    <property type="match status" value="2"/>
</dbReference>
<dbReference type="GO" id="GO:0016787">
    <property type="term" value="F:hydrolase activity"/>
    <property type="evidence" value="ECO:0007669"/>
    <property type="project" value="UniProtKB-KW"/>
</dbReference>
<evidence type="ECO:0000256" key="13">
    <source>
        <dbReference type="SAM" id="MobiDB-lite"/>
    </source>
</evidence>
<feature type="domain" description="Helicase ATP-binding" evidence="14">
    <location>
        <begin position="265"/>
        <end position="439"/>
    </location>
</feature>
<evidence type="ECO:0000256" key="4">
    <source>
        <dbReference type="ARBA" id="ARBA00022741"/>
    </source>
</evidence>
<dbReference type="GO" id="GO:0005829">
    <property type="term" value="C:cytosol"/>
    <property type="evidence" value="ECO:0007669"/>
    <property type="project" value="TreeGrafter"/>
</dbReference>
<feature type="region of interest" description="Disordered" evidence="13">
    <location>
        <begin position="667"/>
        <end position="725"/>
    </location>
</feature>
<feature type="region of interest" description="Disordered" evidence="13">
    <location>
        <begin position="99"/>
        <end position="184"/>
    </location>
</feature>
<accession>M3DAP5</accession>
<feature type="compositionally biased region" description="Acidic residues" evidence="13">
    <location>
        <begin position="14"/>
        <end position="26"/>
    </location>
</feature>
<dbReference type="PANTHER" id="PTHR47959">
    <property type="entry name" value="ATP-DEPENDENT RNA HELICASE RHLE-RELATED"/>
    <property type="match status" value="1"/>
</dbReference>
<keyword evidence="9" id="KW-0539">Nucleus</keyword>
<keyword evidence="4 12" id="KW-0547">Nucleotide-binding</keyword>
<feature type="compositionally biased region" description="Acidic residues" evidence="13">
    <location>
        <begin position="53"/>
        <end position="69"/>
    </location>
</feature>
<dbReference type="Gene3D" id="3.40.50.300">
    <property type="entry name" value="P-loop containing nucleotide triphosphate hydrolases"/>
    <property type="match status" value="2"/>
</dbReference>
<evidence type="ECO:0000259" key="15">
    <source>
        <dbReference type="PROSITE" id="PS51194"/>
    </source>
</evidence>
<feature type="non-terminal residue" evidence="17">
    <location>
        <position position="725"/>
    </location>
</feature>
<dbReference type="GeneID" id="27907346"/>
<evidence type="ECO:0000259" key="16">
    <source>
        <dbReference type="PROSITE" id="PS51195"/>
    </source>
</evidence>
<feature type="short sequence motif" description="Q motif" evidence="11">
    <location>
        <begin position="234"/>
        <end position="262"/>
    </location>
</feature>
<dbReference type="InterPro" id="IPR011545">
    <property type="entry name" value="DEAD/DEAH_box_helicase_dom"/>
</dbReference>
<dbReference type="HOGENOM" id="CLU_003041_3_1_1"/>
<dbReference type="InterPro" id="IPR027417">
    <property type="entry name" value="P-loop_NTPase"/>
</dbReference>
<keyword evidence="5 12" id="KW-0378">Hydrolase</keyword>
<dbReference type="EMBL" id="KB456261">
    <property type="protein sequence ID" value="EMF14909.1"/>
    <property type="molecule type" value="Genomic_DNA"/>
</dbReference>
<comment type="subcellular location">
    <subcellularLocation>
        <location evidence="1">Nucleus</location>
    </subcellularLocation>
</comment>
<dbReference type="GO" id="GO:0005634">
    <property type="term" value="C:nucleus"/>
    <property type="evidence" value="ECO:0007669"/>
    <property type="project" value="UniProtKB-SubCell"/>
</dbReference>
<dbReference type="SMART" id="SM00490">
    <property type="entry name" value="HELICc"/>
    <property type="match status" value="1"/>
</dbReference>
<dbReference type="eggNOG" id="KOG0338">
    <property type="taxonomic scope" value="Eukaryota"/>
</dbReference>
<dbReference type="InterPro" id="IPR014014">
    <property type="entry name" value="RNA_helicase_DEAD_Q_motif"/>
</dbReference>
<dbReference type="EC" id="3.6.4.13" evidence="2"/>
<evidence type="ECO:0000313" key="18">
    <source>
        <dbReference type="Proteomes" id="UP000016931"/>
    </source>
</evidence>
<evidence type="ECO:0000256" key="9">
    <source>
        <dbReference type="ARBA" id="ARBA00023242"/>
    </source>
</evidence>
<dbReference type="GO" id="GO:0006364">
    <property type="term" value="P:rRNA processing"/>
    <property type="evidence" value="ECO:0007669"/>
    <property type="project" value="EnsemblFungi"/>
</dbReference>
<evidence type="ECO:0000256" key="8">
    <source>
        <dbReference type="ARBA" id="ARBA00022884"/>
    </source>
</evidence>
<dbReference type="Proteomes" id="UP000016931">
    <property type="component" value="Unassembled WGS sequence"/>
</dbReference>
<dbReference type="GO" id="GO:0003723">
    <property type="term" value="F:RNA binding"/>
    <property type="evidence" value="ECO:0007669"/>
    <property type="project" value="UniProtKB-KW"/>
</dbReference>
<evidence type="ECO:0000259" key="14">
    <source>
        <dbReference type="PROSITE" id="PS51192"/>
    </source>
</evidence>
<feature type="compositionally biased region" description="Basic and acidic residues" evidence="13">
    <location>
        <begin position="705"/>
        <end position="725"/>
    </location>
</feature>
<dbReference type="CDD" id="cd18787">
    <property type="entry name" value="SF2_C_DEAD"/>
    <property type="match status" value="1"/>
</dbReference>
<evidence type="ECO:0000256" key="6">
    <source>
        <dbReference type="ARBA" id="ARBA00022806"/>
    </source>
</evidence>
<dbReference type="STRING" id="692275.M3DAP5"/>
<keyword evidence="6 12" id="KW-0347">Helicase</keyword>
<feature type="compositionally biased region" description="Basic and acidic residues" evidence="13">
    <location>
        <begin position="667"/>
        <end position="685"/>
    </location>
</feature>
<comment type="catalytic activity">
    <reaction evidence="10">
        <text>ATP + H2O = ADP + phosphate + H(+)</text>
        <dbReference type="Rhea" id="RHEA:13065"/>
        <dbReference type="ChEBI" id="CHEBI:15377"/>
        <dbReference type="ChEBI" id="CHEBI:15378"/>
        <dbReference type="ChEBI" id="CHEBI:30616"/>
        <dbReference type="ChEBI" id="CHEBI:43474"/>
        <dbReference type="ChEBI" id="CHEBI:456216"/>
        <dbReference type="EC" id="3.6.4.13"/>
    </reaction>
</comment>
<evidence type="ECO:0000256" key="12">
    <source>
        <dbReference type="RuleBase" id="RU000492"/>
    </source>
</evidence>
<dbReference type="PROSITE" id="PS51192">
    <property type="entry name" value="HELICASE_ATP_BIND_1"/>
    <property type="match status" value="1"/>
</dbReference>
<evidence type="ECO:0000256" key="11">
    <source>
        <dbReference type="PROSITE-ProRule" id="PRU00552"/>
    </source>
</evidence>
<dbReference type="PROSITE" id="PS51195">
    <property type="entry name" value="Q_MOTIF"/>
    <property type="match status" value="1"/>
</dbReference>
<dbReference type="PROSITE" id="PS51194">
    <property type="entry name" value="HELICASE_CTER"/>
    <property type="match status" value="1"/>
</dbReference>
<keyword evidence="8" id="KW-0694">RNA-binding</keyword>
<dbReference type="Pfam" id="PF00270">
    <property type="entry name" value="DEAD"/>
    <property type="match status" value="1"/>
</dbReference>
<dbReference type="SMART" id="SM00487">
    <property type="entry name" value="DEXDc"/>
    <property type="match status" value="1"/>
</dbReference>
<dbReference type="GO" id="GO:0003724">
    <property type="term" value="F:RNA helicase activity"/>
    <property type="evidence" value="ECO:0007669"/>
    <property type="project" value="UniProtKB-EC"/>
</dbReference>
<dbReference type="InterPro" id="IPR000629">
    <property type="entry name" value="RNA-helicase_DEAD-box_CS"/>
</dbReference>
<dbReference type="InterPro" id="IPR050079">
    <property type="entry name" value="DEAD_box_RNA_helicase"/>
</dbReference>
<gene>
    <name evidence="17" type="ORF">SEPMUDRAFT_79037</name>
</gene>
<evidence type="ECO:0000256" key="1">
    <source>
        <dbReference type="ARBA" id="ARBA00004123"/>
    </source>
</evidence>
<dbReference type="GO" id="GO:0000027">
    <property type="term" value="P:ribosomal large subunit assembly"/>
    <property type="evidence" value="ECO:0007669"/>
    <property type="project" value="EnsemblFungi"/>
</dbReference>
<evidence type="ECO:0000256" key="3">
    <source>
        <dbReference type="ARBA" id="ARBA00022517"/>
    </source>
</evidence>
<name>M3DAP5_SPHMS</name>
<keyword evidence="3" id="KW-0690">Ribosome biogenesis</keyword>
<feature type="compositionally biased region" description="Acidic residues" evidence="13">
    <location>
        <begin position="110"/>
        <end position="155"/>
    </location>
</feature>
<evidence type="ECO:0000256" key="7">
    <source>
        <dbReference type="ARBA" id="ARBA00022840"/>
    </source>
</evidence>
<dbReference type="OrthoDB" id="10259843at2759"/>
<evidence type="ECO:0000313" key="17">
    <source>
        <dbReference type="EMBL" id="EMF14909.1"/>
    </source>
</evidence>
<evidence type="ECO:0000256" key="5">
    <source>
        <dbReference type="ARBA" id="ARBA00022801"/>
    </source>
</evidence>
<feature type="domain" description="Helicase C-terminal" evidence="15">
    <location>
        <begin position="466"/>
        <end position="613"/>
    </location>
</feature>
<dbReference type="PROSITE" id="PS00039">
    <property type="entry name" value="DEAD_ATP_HELICASE"/>
    <property type="match status" value="1"/>
</dbReference>
<dbReference type="OMA" id="MIDPPKQ"/>
<dbReference type="PANTHER" id="PTHR47959:SF1">
    <property type="entry name" value="ATP-DEPENDENT RNA HELICASE DBPA"/>
    <property type="match status" value="1"/>
</dbReference>
<dbReference type="InterPro" id="IPR001650">
    <property type="entry name" value="Helicase_C-like"/>
</dbReference>
<sequence>MAIDDLIGTLSDGDVSDEESEVEEVVEVPVQTKKRKREAASQSAVKKQKGDNDADLDSDFEFENEGGAVELDDLDTWALAGNGEINEPGNIEAIIARKRAKNAPKAPVVDSEEENSDDSEDEGIAAAYEEEDDDEEDDDEAEPGADGEEDSEEEFSTAMEGLNGDFEGIDGNDEEDSGNEDDELDEDVEVAVHVPHPDDLADESGSEAAEDVLEKEKRNKFFANDEKSSNPAATAFHAMNLSRPILRGLAAVGFDKPTPIQAKSIPVALEGRDLVGGAETGSGKTGAFIIPILERLMFRPKRTATTRVVILMPTRELALQCFNVAKKLAAHTDITFGQAIGGLNLREQEKALKLRPDIVIATPGRFIDLERNSTGFDVSTVEILVLDEADRMLEEGFADELNEILTKIPKSRQTMLFSATMTTKVDDLIRSGLQRPVRLMVDSQQQTVKGLVQEFVRLRPGREKKRLAYLMYLCEKVYTDRVIIFFRQKKEAHRVRVIFALAGLKAAELHGTLSQEQRINAIESFRTGKAGFLLATDLASRGLDIKGIETVINYEAPQSHEIYLHRVGRTARAGRTGRACTLAAEPDRKVVKAAVKAGKAQGAVIKQRTIEAHDADAWHARIEAMADDIEEVLREEKEEKALNIVDKQLTKADNMVKYEDEIKSRPKKTWFESEKDKQAAKDRGRALLNGAEAMETKKKKGGKLSNKDRKKLQDKDDRKSGGEWK</sequence>
<dbReference type="GO" id="GO:0030687">
    <property type="term" value="C:preribosome, large subunit precursor"/>
    <property type="evidence" value="ECO:0007669"/>
    <property type="project" value="EnsemblFungi"/>
</dbReference>
<dbReference type="RefSeq" id="XP_016763030.1">
    <property type="nucleotide sequence ID" value="XM_016910209.1"/>
</dbReference>
<comment type="similarity">
    <text evidence="12">Belongs to the DEAD box helicase family.</text>
</comment>
<feature type="domain" description="DEAD-box RNA helicase Q" evidence="16">
    <location>
        <begin position="234"/>
        <end position="262"/>
    </location>
</feature>
<keyword evidence="18" id="KW-1185">Reference proteome</keyword>
<evidence type="ECO:0000256" key="10">
    <source>
        <dbReference type="ARBA" id="ARBA00047984"/>
    </source>
</evidence>